<organism evidence="2 3">
    <name type="scientific">Amphibalanus amphitrite</name>
    <name type="common">Striped barnacle</name>
    <name type="synonym">Balanus amphitrite</name>
    <dbReference type="NCBI Taxonomy" id="1232801"/>
    <lineage>
        <taxon>Eukaryota</taxon>
        <taxon>Metazoa</taxon>
        <taxon>Ecdysozoa</taxon>
        <taxon>Arthropoda</taxon>
        <taxon>Crustacea</taxon>
        <taxon>Multicrustacea</taxon>
        <taxon>Cirripedia</taxon>
        <taxon>Thoracica</taxon>
        <taxon>Thoracicalcarea</taxon>
        <taxon>Balanomorpha</taxon>
        <taxon>Balanoidea</taxon>
        <taxon>Balanidae</taxon>
        <taxon>Amphibalaninae</taxon>
        <taxon>Amphibalanus</taxon>
    </lineage>
</organism>
<dbReference type="EMBL" id="VIIS01002195">
    <property type="protein sequence ID" value="KAF0287377.1"/>
    <property type="molecule type" value="Genomic_DNA"/>
</dbReference>
<feature type="region of interest" description="Disordered" evidence="1">
    <location>
        <begin position="26"/>
        <end position="155"/>
    </location>
</feature>
<feature type="compositionally biased region" description="Basic residues" evidence="1">
    <location>
        <begin position="95"/>
        <end position="105"/>
    </location>
</feature>
<comment type="caution">
    <text evidence="2">The sequence shown here is derived from an EMBL/GenBank/DDBJ whole genome shotgun (WGS) entry which is preliminary data.</text>
</comment>
<reference evidence="2 3" key="1">
    <citation type="submission" date="2019-07" db="EMBL/GenBank/DDBJ databases">
        <title>Draft genome assembly of a fouling barnacle, Amphibalanus amphitrite (Darwin, 1854): The first reference genome for Thecostraca.</title>
        <authorList>
            <person name="Kim W."/>
        </authorList>
    </citation>
    <scope>NUCLEOTIDE SEQUENCE [LARGE SCALE GENOMIC DNA]</scope>
    <source>
        <strain evidence="2">SNU_AA5</strain>
        <tissue evidence="2">Soma without cirri and trophi</tissue>
    </source>
</reference>
<gene>
    <name evidence="2" type="ORF">FJT64_014200</name>
</gene>
<evidence type="ECO:0000313" key="2">
    <source>
        <dbReference type="EMBL" id="KAF0287377.1"/>
    </source>
</evidence>
<protein>
    <submittedName>
        <fullName evidence="2">Uncharacterized protein</fullName>
    </submittedName>
</protein>
<dbReference type="Proteomes" id="UP000440578">
    <property type="component" value="Unassembled WGS sequence"/>
</dbReference>
<evidence type="ECO:0000256" key="1">
    <source>
        <dbReference type="SAM" id="MobiDB-lite"/>
    </source>
</evidence>
<sequence>MWTVFYSLRGEHPYLFSIPLTKSDHRRRHRPVHEGRPEVGGPILQVGGPELQVGGPEPEVGGPELQAGGPKLQVGGPELQVGGPEMQTGAGAAGRRTRAAGRRTCRGQQPAPGNGVLCRPLPGQSDTTGHGAADPHPVTPSRDGDGEPAGRPTGL</sequence>
<name>A0A6A4UUJ0_AMPAM</name>
<dbReference type="AlphaFoldDB" id="A0A6A4UUJ0"/>
<accession>A0A6A4UUJ0</accession>
<proteinExistence type="predicted"/>
<evidence type="ECO:0000313" key="3">
    <source>
        <dbReference type="Proteomes" id="UP000440578"/>
    </source>
</evidence>
<keyword evidence="3" id="KW-1185">Reference proteome</keyword>
<feature type="compositionally biased region" description="Low complexity" evidence="1">
    <location>
        <begin position="44"/>
        <end position="66"/>
    </location>
</feature>